<dbReference type="OrthoDB" id="248923at2759"/>
<feature type="compositionally biased region" description="Polar residues" evidence="5">
    <location>
        <begin position="251"/>
        <end position="261"/>
    </location>
</feature>
<dbReference type="SMART" id="SM00220">
    <property type="entry name" value="S_TKc"/>
    <property type="match status" value="1"/>
</dbReference>
<feature type="region of interest" description="Disordered" evidence="5">
    <location>
        <begin position="375"/>
        <end position="504"/>
    </location>
</feature>
<feature type="region of interest" description="Disordered" evidence="5">
    <location>
        <begin position="870"/>
        <end position="894"/>
    </location>
</feature>
<feature type="compositionally biased region" description="Polar residues" evidence="5">
    <location>
        <begin position="102"/>
        <end position="116"/>
    </location>
</feature>
<dbReference type="InterPro" id="IPR000719">
    <property type="entry name" value="Prot_kinase_dom"/>
</dbReference>
<feature type="compositionally biased region" description="Polar residues" evidence="5">
    <location>
        <begin position="1225"/>
        <end position="1248"/>
    </location>
</feature>
<feature type="region of interest" description="Disordered" evidence="5">
    <location>
        <begin position="1220"/>
        <end position="1282"/>
    </location>
</feature>
<evidence type="ECO:0000313" key="8">
    <source>
        <dbReference type="Proteomes" id="UP000007259"/>
    </source>
</evidence>
<feature type="region of interest" description="Disordered" evidence="5">
    <location>
        <begin position="1137"/>
        <end position="1165"/>
    </location>
</feature>
<dbReference type="RefSeq" id="XP_003872615.1">
    <property type="nucleotide sequence ID" value="XM_003872566.1"/>
</dbReference>
<evidence type="ECO:0000256" key="5">
    <source>
        <dbReference type="SAM" id="MobiDB-lite"/>
    </source>
</evidence>
<dbReference type="VEuPathDB" id="TriTrypDB:LmxM.08.0530"/>
<dbReference type="Pfam" id="PF00069">
    <property type="entry name" value="Pkinase"/>
    <property type="match status" value="3"/>
</dbReference>
<proteinExistence type="predicted"/>
<feature type="compositionally biased region" description="Low complexity" evidence="5">
    <location>
        <begin position="1007"/>
        <end position="1020"/>
    </location>
</feature>
<protein>
    <recommendedName>
        <fullName evidence="6">Protein kinase domain-containing protein</fullName>
    </recommendedName>
</protein>
<evidence type="ECO:0000256" key="1">
    <source>
        <dbReference type="ARBA" id="ARBA00022679"/>
    </source>
</evidence>
<evidence type="ECO:0000256" key="2">
    <source>
        <dbReference type="ARBA" id="ARBA00022741"/>
    </source>
</evidence>
<keyword evidence="8" id="KW-1185">Reference proteome</keyword>
<feature type="domain" description="Protein kinase" evidence="6">
    <location>
        <begin position="1277"/>
        <end position="1593"/>
    </location>
</feature>
<dbReference type="Gene3D" id="1.10.510.10">
    <property type="entry name" value="Transferase(Phosphotransferase) domain 1"/>
    <property type="match status" value="1"/>
</dbReference>
<dbReference type="GeneID" id="13447214"/>
<dbReference type="PANTHER" id="PTHR43671">
    <property type="entry name" value="SERINE/THREONINE-PROTEIN KINASE NEK"/>
    <property type="match status" value="1"/>
</dbReference>
<feature type="compositionally biased region" description="Low complexity" evidence="5">
    <location>
        <begin position="269"/>
        <end position="282"/>
    </location>
</feature>
<organism evidence="7 8">
    <name type="scientific">Leishmania mexicana (strain MHOM/GT/2001/U1103)</name>
    <dbReference type="NCBI Taxonomy" id="929439"/>
    <lineage>
        <taxon>Eukaryota</taxon>
        <taxon>Discoba</taxon>
        <taxon>Euglenozoa</taxon>
        <taxon>Kinetoplastea</taxon>
        <taxon>Metakinetoplastina</taxon>
        <taxon>Trypanosomatida</taxon>
        <taxon>Trypanosomatidae</taxon>
        <taxon>Leishmaniinae</taxon>
        <taxon>Leishmania</taxon>
    </lineage>
</organism>
<feature type="region of interest" description="Disordered" evidence="5">
    <location>
        <begin position="238"/>
        <end position="310"/>
    </location>
</feature>
<dbReference type="GO" id="GO:0005524">
    <property type="term" value="F:ATP binding"/>
    <property type="evidence" value="ECO:0007669"/>
    <property type="project" value="UniProtKB-KW"/>
</dbReference>
<evidence type="ECO:0000259" key="6">
    <source>
        <dbReference type="PROSITE" id="PS50011"/>
    </source>
</evidence>
<feature type="region of interest" description="Disordered" evidence="5">
    <location>
        <begin position="926"/>
        <end position="951"/>
    </location>
</feature>
<feature type="compositionally biased region" description="Low complexity" evidence="5">
    <location>
        <begin position="1267"/>
        <end position="1282"/>
    </location>
</feature>
<keyword evidence="3" id="KW-0418">Kinase</keyword>
<gene>
    <name evidence="7" type="ORF">LMXM_08_0530</name>
</gene>
<reference evidence="7 8" key="1">
    <citation type="journal article" date="2011" name="Genome Res.">
        <title>Chromosome and gene copy number variation allow major structural change between species and strains of Leishmania.</title>
        <authorList>
            <person name="Rogers M.B."/>
            <person name="Hilley J.D."/>
            <person name="Dickens N.J."/>
            <person name="Wilkes J."/>
            <person name="Bates P.A."/>
            <person name="Depledge D.P."/>
            <person name="Harris D."/>
            <person name="Her Y."/>
            <person name="Herzyk P."/>
            <person name="Imamura H."/>
            <person name="Otto T.D."/>
            <person name="Sanders M."/>
            <person name="Seeger K."/>
            <person name="Dujardin J.C."/>
            <person name="Berriman M."/>
            <person name="Smith D.F."/>
            <person name="Hertz-Fowler C."/>
            <person name="Mottram J.C."/>
        </authorList>
    </citation>
    <scope>NUCLEOTIDE SEQUENCE [LARGE SCALE GENOMIC DNA]</scope>
    <source>
        <strain evidence="7 8">MHOM/GT/2001/U1103</strain>
    </source>
</reference>
<feature type="compositionally biased region" description="Low complexity" evidence="5">
    <location>
        <begin position="1352"/>
        <end position="1364"/>
    </location>
</feature>
<evidence type="ECO:0000256" key="3">
    <source>
        <dbReference type="ARBA" id="ARBA00022777"/>
    </source>
</evidence>
<feature type="compositionally biased region" description="Basic and acidic residues" evidence="5">
    <location>
        <begin position="1342"/>
        <end position="1351"/>
    </location>
</feature>
<dbReference type="InterPro" id="IPR011009">
    <property type="entry name" value="Kinase-like_dom_sf"/>
</dbReference>
<dbReference type="EMBL" id="FR799561">
    <property type="protein sequence ID" value="CBZ24087.1"/>
    <property type="molecule type" value="Genomic_DNA"/>
</dbReference>
<dbReference type="GO" id="GO:0004674">
    <property type="term" value="F:protein serine/threonine kinase activity"/>
    <property type="evidence" value="ECO:0007669"/>
    <property type="project" value="UniProtKB-EC"/>
</dbReference>
<feature type="region of interest" description="Disordered" evidence="5">
    <location>
        <begin position="997"/>
        <end position="1020"/>
    </location>
</feature>
<name>E9AMD2_LEIMU</name>
<dbReference type="KEGG" id="lmi:LMXM_08_0530"/>
<evidence type="ECO:0000313" key="7">
    <source>
        <dbReference type="EMBL" id="CBZ24087.1"/>
    </source>
</evidence>
<dbReference type="OMA" id="DTGYLCL"/>
<feature type="region of interest" description="Disordered" evidence="5">
    <location>
        <begin position="1050"/>
        <end position="1077"/>
    </location>
</feature>
<feature type="compositionally biased region" description="Polar residues" evidence="5">
    <location>
        <begin position="405"/>
        <end position="421"/>
    </location>
</feature>
<dbReference type="InterPro" id="IPR050660">
    <property type="entry name" value="NEK_Ser/Thr_kinase"/>
</dbReference>
<feature type="region of interest" description="Disordered" evidence="5">
    <location>
        <begin position="102"/>
        <end position="128"/>
    </location>
</feature>
<evidence type="ECO:0000256" key="4">
    <source>
        <dbReference type="ARBA" id="ARBA00022840"/>
    </source>
</evidence>
<keyword evidence="2" id="KW-0547">Nucleotide-binding</keyword>
<keyword evidence="1" id="KW-0808">Transferase</keyword>
<sequence length="1599" mass="165452">MVVYNTTHNSRYRLLQRIGMGAFSSVYLVQHKTTGKKCALKYIPCKGDRERLAALRECEVIYCLQGHPQVIRIVDMFMNYEFQSASASPTVAGSPTTFMTNSGCKGQASGQQSSRSFPGVPPSAPAATAATLAPSAIAKPAPAPPSAAPASTNTTLVAGRMKGLNDAAMTKVGLGSSTEFRAAAHGEDGDGHVDDSCVDSDRCSERRRRGSCPRMRRSVEGVAWSACMVNADHASDGENEESAFSEHKQQGKQSMRASSGCCSRPPPYSVQHTSQSSSSVHSPLGAAGGGAQGCGHVPLQSAHHSSTTASTIASAARAAATGALFPPRDEARADLPHVGCHATDAPDVVVHNESVTTATKMHPCFPSATRNAAVSRSSEVSHEPGTLEDYDGGDGVHSGRRVEQRQSTTSERTKPASQSRRASSEGRGSDGAEDGHADIDARREERWTGLRGDADADERRSCKGSNARSSATSSSGAEEEPIQPIHRIFVPPPYVHPPSNRTAAAPKSYSICSNNIVSNAVTGKGAASVLQPQNPTYATGGGSPTVRHLCSAFPTATAGGSLPATAPPPPFADASASLVFSSPSPSAAASLPDTAGRILHTSTLPHQQQHSQPIPPCVASYAPARAAASSADVKNTATGEPPVQVPIRYKDFVLSPTTVTAHAAASWPHVLATQANALADGQAHRQLANRGECPAPPPCNAAAKAGSGAAGAGAIGRTVERQTGECVNPYLERARGREPVPPPRTSYAPGGGVRYNSLTVPYVVAPTTLQAAAKGMPVQSSSPSSSLTLSASGTGVSAFDKRKASAGQGWRFEVMGADSSSQDSYASMPASQAARLTASRSLLSTAPAVAMLVRNTYAPLRYGNVVQSNTASPATSSMASSSLAPPPSPPLQRQLPQIPSAAFIAAAAAAPAVGSGRLSVPGVLRTARAGQQGEREDWDEGKPRVSASSLPKDAGLVSTQAPPLLQLPGPANQATGTYFLRSVGHVNGADTATHAEIPRAPHGEGRPPAAASAPDEAPSPTKLLYTNLGVLLTGPSMTTDPAIATTTHLLSTGMRPPSPRHLRSNSYAADDADRKRQRGYGNVGLTGAAPSPVRYTNAGNPSLWNAYNAGASSAGAESAAAIAALRGVSPRIGAGTPTVACAGESDTNDGKSSKTKHTNGSSSPLQDACDTGYLCLVMEHHPMGDLCRYALRAQHELETRRHRQQQTQSQALACSSLKSMGIPQPITSPVTAMTQSRTCTPERSSVQQPPAPAKNTSERDGGGAGAEAGEPSSPRSLHPLSLTHGGAAGSAAAASALLVAAAAATWTAKVAMSRKDLHQALSAGVGGRGNTSGCHIASGTDGDERASDFDAQRAASAAADPTSDNPLTEAQLLSIAYQLASVLDHMHQQNPPIVHRDLKPENILIKGELIDYLDLPLSAVLASTSSTPPFTTPAAVIDATASSLTSLPPIRITRAVVPIVLIDFGLAILQDIHGRSHGSRGGGTRPYIAPESWRGGTCTASDVWSLGCVLYALATCRLVAEDVRIMSQEAKRDGFASRILKDIIASKYSLAFASFVVSLLVVDPAKRPTAAQAARCFCVADGEIRFDLSSPFFSNVLDL</sequence>
<dbReference type="Gene3D" id="3.30.200.20">
    <property type="entry name" value="Phosphorylase Kinase, domain 1"/>
    <property type="match status" value="1"/>
</dbReference>
<keyword evidence="4" id="KW-0067">ATP-binding</keyword>
<dbReference type="InterPro" id="IPR008271">
    <property type="entry name" value="Ser/Thr_kinase_AS"/>
</dbReference>
<dbReference type="SUPFAM" id="SSF56112">
    <property type="entry name" value="Protein kinase-like (PK-like)"/>
    <property type="match status" value="1"/>
</dbReference>
<dbReference type="PROSITE" id="PS00108">
    <property type="entry name" value="PROTEIN_KINASE_ST"/>
    <property type="match status" value="1"/>
</dbReference>
<feature type="compositionally biased region" description="Low complexity" evidence="5">
    <location>
        <begin position="301"/>
        <end position="310"/>
    </location>
</feature>
<dbReference type="PROSITE" id="PS50011">
    <property type="entry name" value="PROTEIN_KINASE_DOM"/>
    <property type="match status" value="1"/>
</dbReference>
<accession>E9AMD2</accession>
<dbReference type="PANTHER" id="PTHR43671:SF103">
    <property type="entry name" value="KINASE, PUTATIVE-RELATED"/>
    <property type="match status" value="1"/>
</dbReference>
<feature type="compositionally biased region" description="Low complexity" evidence="5">
    <location>
        <begin position="465"/>
        <end position="476"/>
    </location>
</feature>
<dbReference type="PhylomeDB" id="E9AMD2"/>
<feature type="region of interest" description="Disordered" evidence="5">
    <location>
        <begin position="1323"/>
        <end position="1365"/>
    </location>
</feature>
<dbReference type="Proteomes" id="UP000007259">
    <property type="component" value="Chromosome 8"/>
</dbReference>
<feature type="compositionally biased region" description="Low complexity" evidence="5">
    <location>
        <begin position="872"/>
        <end position="883"/>
    </location>
</feature>
<feature type="compositionally biased region" description="Basic and acidic residues" evidence="5">
    <location>
        <begin position="422"/>
        <end position="461"/>
    </location>
</feature>